<organism evidence="2 3">
    <name type="scientific">Tetraparma gracilis</name>
    <dbReference type="NCBI Taxonomy" id="2962635"/>
    <lineage>
        <taxon>Eukaryota</taxon>
        <taxon>Sar</taxon>
        <taxon>Stramenopiles</taxon>
        <taxon>Ochrophyta</taxon>
        <taxon>Bolidophyceae</taxon>
        <taxon>Parmales</taxon>
        <taxon>Triparmaceae</taxon>
        <taxon>Tetraparma</taxon>
    </lineage>
</organism>
<keyword evidence="3" id="KW-1185">Reference proteome</keyword>
<dbReference type="Proteomes" id="UP001165060">
    <property type="component" value="Unassembled WGS sequence"/>
</dbReference>
<evidence type="ECO:0000313" key="3">
    <source>
        <dbReference type="Proteomes" id="UP001165060"/>
    </source>
</evidence>
<evidence type="ECO:0000313" key="2">
    <source>
        <dbReference type="EMBL" id="GMI30596.1"/>
    </source>
</evidence>
<accession>A0ABQ6MRA3</accession>
<evidence type="ECO:0000256" key="1">
    <source>
        <dbReference type="SAM" id="MobiDB-lite"/>
    </source>
</evidence>
<reference evidence="2 3" key="1">
    <citation type="journal article" date="2023" name="Commun. Biol.">
        <title>Genome analysis of Parmales, the sister group of diatoms, reveals the evolutionary specialization of diatoms from phago-mixotrophs to photoautotrophs.</title>
        <authorList>
            <person name="Ban H."/>
            <person name="Sato S."/>
            <person name="Yoshikawa S."/>
            <person name="Yamada K."/>
            <person name="Nakamura Y."/>
            <person name="Ichinomiya M."/>
            <person name="Sato N."/>
            <person name="Blanc-Mathieu R."/>
            <person name="Endo H."/>
            <person name="Kuwata A."/>
            <person name="Ogata H."/>
        </authorList>
    </citation>
    <scope>NUCLEOTIDE SEQUENCE [LARGE SCALE GENOMIC DNA]</scope>
</reference>
<feature type="compositionally biased region" description="Basic and acidic residues" evidence="1">
    <location>
        <begin position="111"/>
        <end position="129"/>
    </location>
</feature>
<dbReference type="EMBL" id="BRYB01003110">
    <property type="protein sequence ID" value="GMI30596.1"/>
    <property type="molecule type" value="Genomic_DNA"/>
</dbReference>
<protein>
    <submittedName>
        <fullName evidence="2">Uncharacterized protein</fullName>
    </submittedName>
</protein>
<comment type="caution">
    <text evidence="2">The sequence shown here is derived from an EMBL/GenBank/DDBJ whole genome shotgun (WGS) entry which is preliminary data.</text>
</comment>
<proteinExistence type="predicted"/>
<name>A0ABQ6MRA3_9STRA</name>
<feature type="region of interest" description="Disordered" evidence="1">
    <location>
        <begin position="36"/>
        <end position="158"/>
    </location>
</feature>
<sequence length="194" mass="20361">MSLANALSAFSAGMAGPLKTQQASLSTLSCILASSLKQEQEASAPPPRKSLSAGAPVELESHAQSVDAMFSSAGGRMRSLKPVGKSHKKKERPEEEGGGGKKQPAALKQPRGREVDAKDELLPAEEHASKRARMARDFGAGADVEVRGTGGPRGPMRGIVTSVEEVGGRLLAAIEFDTGEESETMDVVKLRLVE</sequence>
<gene>
    <name evidence="2" type="ORF">TeGR_g6033</name>
</gene>